<evidence type="ECO:0000256" key="3">
    <source>
        <dbReference type="ARBA" id="ARBA00023163"/>
    </source>
</evidence>
<organism evidence="7 8">
    <name type="scientific">Kitasatospora acidiphila</name>
    <dbReference type="NCBI Taxonomy" id="2567942"/>
    <lineage>
        <taxon>Bacteria</taxon>
        <taxon>Bacillati</taxon>
        <taxon>Actinomycetota</taxon>
        <taxon>Actinomycetes</taxon>
        <taxon>Kitasatosporales</taxon>
        <taxon>Streptomycetaceae</taxon>
        <taxon>Kitasatospora</taxon>
    </lineage>
</organism>
<keyword evidence="3" id="KW-0804">Transcription</keyword>
<dbReference type="InterPro" id="IPR011006">
    <property type="entry name" value="CheY-like_superfamily"/>
</dbReference>
<dbReference type="Gene3D" id="3.40.50.2300">
    <property type="match status" value="1"/>
</dbReference>
<keyword evidence="1" id="KW-0805">Transcription regulation</keyword>
<dbReference type="PROSITE" id="PS50043">
    <property type="entry name" value="HTH_LUXR_2"/>
    <property type="match status" value="1"/>
</dbReference>
<evidence type="ECO:0000256" key="1">
    <source>
        <dbReference type="ARBA" id="ARBA00023015"/>
    </source>
</evidence>
<evidence type="ECO:0000313" key="7">
    <source>
        <dbReference type="EMBL" id="TQF01781.1"/>
    </source>
</evidence>
<dbReference type="GO" id="GO:0000160">
    <property type="term" value="P:phosphorelay signal transduction system"/>
    <property type="evidence" value="ECO:0007669"/>
    <property type="project" value="InterPro"/>
</dbReference>
<gene>
    <name evidence="7" type="ORF">E6W39_05340</name>
</gene>
<name>A0A540VYH8_9ACTN</name>
<dbReference type="GO" id="GO:0006355">
    <property type="term" value="P:regulation of DNA-templated transcription"/>
    <property type="evidence" value="ECO:0007669"/>
    <property type="project" value="InterPro"/>
</dbReference>
<accession>A0A540VYH8</accession>
<dbReference type="PANTHER" id="PTHR44688:SF16">
    <property type="entry name" value="DNA-BINDING TRANSCRIPTIONAL ACTIVATOR DEVR_DOSR"/>
    <property type="match status" value="1"/>
</dbReference>
<dbReference type="EMBL" id="VIGB01000003">
    <property type="protein sequence ID" value="TQF01781.1"/>
    <property type="molecule type" value="Genomic_DNA"/>
</dbReference>
<dbReference type="InterPro" id="IPR001789">
    <property type="entry name" value="Sig_transdc_resp-reg_receiver"/>
</dbReference>
<dbReference type="CDD" id="cd06170">
    <property type="entry name" value="LuxR_C_like"/>
    <property type="match status" value="1"/>
</dbReference>
<dbReference type="Pfam" id="PF00196">
    <property type="entry name" value="GerE"/>
    <property type="match status" value="1"/>
</dbReference>
<reference evidence="7 8" key="1">
    <citation type="submission" date="2019-06" db="EMBL/GenBank/DDBJ databases">
        <title>Description of Kitasatospora acidophila sp. nov. isolated from pine grove soil, and reclassification of Streptomyces novaecaesareae to Kitasatospora novaeceasareae comb. nov.</title>
        <authorList>
            <person name="Kim M.J."/>
        </authorList>
    </citation>
    <scope>NUCLEOTIDE SEQUENCE [LARGE SCALE GENOMIC DNA]</scope>
    <source>
        <strain evidence="7 8">MMS16-CNU292</strain>
    </source>
</reference>
<dbReference type="InterPro" id="IPR016032">
    <property type="entry name" value="Sig_transdc_resp-reg_C-effctor"/>
</dbReference>
<comment type="caution">
    <text evidence="7">The sequence shown here is derived from an EMBL/GenBank/DDBJ whole genome shotgun (WGS) entry which is preliminary data.</text>
</comment>
<feature type="modified residue" description="4-aspartylphosphate" evidence="4">
    <location>
        <position position="132"/>
    </location>
</feature>
<protein>
    <submittedName>
        <fullName evidence="7">Response regulator transcription factor</fullName>
    </submittedName>
</protein>
<keyword evidence="8" id="KW-1185">Reference proteome</keyword>
<keyword evidence="4" id="KW-0597">Phosphoprotein</keyword>
<dbReference type="GO" id="GO:0003677">
    <property type="term" value="F:DNA binding"/>
    <property type="evidence" value="ECO:0007669"/>
    <property type="project" value="UniProtKB-KW"/>
</dbReference>
<dbReference type="AlphaFoldDB" id="A0A540VYH8"/>
<evidence type="ECO:0000313" key="8">
    <source>
        <dbReference type="Proteomes" id="UP000319103"/>
    </source>
</evidence>
<evidence type="ECO:0000259" key="5">
    <source>
        <dbReference type="PROSITE" id="PS50043"/>
    </source>
</evidence>
<keyword evidence="2" id="KW-0238">DNA-binding</keyword>
<evidence type="ECO:0000259" key="6">
    <source>
        <dbReference type="PROSITE" id="PS50110"/>
    </source>
</evidence>
<dbReference type="OrthoDB" id="9808843at2"/>
<dbReference type="SUPFAM" id="SSF52172">
    <property type="entry name" value="CheY-like"/>
    <property type="match status" value="1"/>
</dbReference>
<dbReference type="PROSITE" id="PS50110">
    <property type="entry name" value="RESPONSE_REGULATORY"/>
    <property type="match status" value="1"/>
</dbReference>
<evidence type="ECO:0000256" key="2">
    <source>
        <dbReference type="ARBA" id="ARBA00023125"/>
    </source>
</evidence>
<feature type="domain" description="Response regulatory" evidence="6">
    <location>
        <begin position="83"/>
        <end position="195"/>
    </location>
</feature>
<dbReference type="PANTHER" id="PTHR44688">
    <property type="entry name" value="DNA-BINDING TRANSCRIPTIONAL ACTIVATOR DEVR_DOSR"/>
    <property type="match status" value="1"/>
</dbReference>
<dbReference type="InterPro" id="IPR000792">
    <property type="entry name" value="Tscrpt_reg_LuxR_C"/>
</dbReference>
<dbReference type="PRINTS" id="PR00038">
    <property type="entry name" value="HTHLUXR"/>
</dbReference>
<dbReference type="SMART" id="SM00421">
    <property type="entry name" value="HTH_LUXR"/>
    <property type="match status" value="1"/>
</dbReference>
<evidence type="ECO:0000256" key="4">
    <source>
        <dbReference type="PROSITE-ProRule" id="PRU00169"/>
    </source>
</evidence>
<proteinExistence type="predicted"/>
<dbReference type="SUPFAM" id="SSF46894">
    <property type="entry name" value="C-terminal effector domain of the bipartite response regulators"/>
    <property type="match status" value="1"/>
</dbReference>
<feature type="domain" description="HTH luxR-type" evidence="5">
    <location>
        <begin position="223"/>
        <end position="288"/>
    </location>
</feature>
<dbReference type="Proteomes" id="UP000319103">
    <property type="component" value="Unassembled WGS sequence"/>
</dbReference>
<sequence length="301" mass="32243">MALRVLRSVPGGGSRVGPWTIRSWRCPCLCGRPPGVALRTAARSGFRCACRAIRHPPVSSSESDNIAAVHRRLYSRTVAGEIQVVVADRRRSVAEVLALGLRQVGMASHAVTGMRAACRVAAAEHADVVVADIGLVAEEGAASPWPRRLGVPLVVLSDGGRSEDLACAAIRAGVRGWVSKDSSMQQLLTVIRGVRRGETWIPPSLLTRVLSELMTLRDSLEEESGRLASLTAREREVLGCLSAGMSRAEIGRRLFLSTNTVRTHVQNLMIKLDVHSSVAAVALAHRVAPPDALNPPPAHRP</sequence>